<accession>A0A4Z0JMG0</accession>
<keyword evidence="2" id="KW-1185">Reference proteome</keyword>
<evidence type="ECO:0000313" key="1">
    <source>
        <dbReference type="EMBL" id="TGD23061.1"/>
    </source>
</evidence>
<comment type="caution">
    <text evidence="1">The sequence shown here is derived from an EMBL/GenBank/DDBJ whole genome shotgun (WGS) entry which is preliminary data.</text>
</comment>
<gene>
    <name evidence="1" type="ORF">EGT49_06915</name>
</gene>
<organism evidence="1 2">
    <name type="scientific">Companilactobacillus suantsaicola</name>
    <dbReference type="NCBI Taxonomy" id="2487723"/>
    <lineage>
        <taxon>Bacteria</taxon>
        <taxon>Bacillati</taxon>
        <taxon>Bacillota</taxon>
        <taxon>Bacilli</taxon>
        <taxon>Lactobacillales</taxon>
        <taxon>Lactobacillaceae</taxon>
        <taxon>Companilactobacillus</taxon>
    </lineage>
</organism>
<name>A0A4Z0JMG0_9LACO</name>
<dbReference type="AlphaFoldDB" id="A0A4Z0JMG0"/>
<dbReference type="OrthoDB" id="2312786at2"/>
<protein>
    <recommendedName>
        <fullName evidence="3">Bacteriocin immunity protein</fullName>
    </recommendedName>
</protein>
<dbReference type="Proteomes" id="UP000298021">
    <property type="component" value="Unassembled WGS sequence"/>
</dbReference>
<reference evidence="1 2" key="1">
    <citation type="submission" date="2018-10" db="EMBL/GenBank/DDBJ databases">
        <title>Lactobacillus sp. R7 and Lactobacillus sp. R19 isolated from fermented mustard green product of Taiwan.</title>
        <authorList>
            <person name="Lin S.-T."/>
        </authorList>
    </citation>
    <scope>NUCLEOTIDE SEQUENCE [LARGE SCALE GENOMIC DNA]</scope>
    <source>
        <strain evidence="1 2">BCRC 81127</strain>
    </source>
</reference>
<evidence type="ECO:0008006" key="3">
    <source>
        <dbReference type="Google" id="ProtNLM"/>
    </source>
</evidence>
<dbReference type="EMBL" id="RKLY01000015">
    <property type="protein sequence ID" value="TGD23061.1"/>
    <property type="molecule type" value="Genomic_DNA"/>
</dbReference>
<evidence type="ECO:0000313" key="2">
    <source>
        <dbReference type="Proteomes" id="UP000298021"/>
    </source>
</evidence>
<proteinExistence type="predicted"/>
<sequence length="106" mass="12207">MEDENSKRVFEIVDEMYQIFKIRKVDSNVMQILVKAGQALNDDQPAEIVAAKTVNGITLWTLSTKLNLGKEYDHKVLDMINELTKIARSGPYQWSYGVGNLRVQFW</sequence>
<dbReference type="RefSeq" id="WP_135372812.1">
    <property type="nucleotide sequence ID" value="NZ_RKLY01000015.1"/>
</dbReference>